<dbReference type="InterPro" id="IPR036452">
    <property type="entry name" value="Ribo_hydro-like"/>
</dbReference>
<dbReference type="OrthoDB" id="5783963at2759"/>
<name>A0A368QIZ1_SETIT</name>
<dbReference type="PANTHER" id="PTHR46692:SF1">
    <property type="entry name" value="NUCLEOSIDE HYDROLASE 3-RELATED"/>
    <property type="match status" value="1"/>
</dbReference>
<reference evidence="3" key="2">
    <citation type="submission" date="2015-07" db="EMBL/GenBank/DDBJ databases">
        <authorList>
            <person name="Noorani M."/>
        </authorList>
    </citation>
    <scope>NUCLEOTIDE SEQUENCE</scope>
    <source>
        <strain evidence="3">Yugu1</strain>
    </source>
</reference>
<dbReference type="PROSITE" id="PS51257">
    <property type="entry name" value="PROKAR_LIPOPROTEIN"/>
    <property type="match status" value="1"/>
</dbReference>
<organism evidence="3">
    <name type="scientific">Setaria italica</name>
    <name type="common">Foxtail millet</name>
    <name type="synonym">Panicum italicum</name>
    <dbReference type="NCBI Taxonomy" id="4555"/>
    <lineage>
        <taxon>Eukaryota</taxon>
        <taxon>Viridiplantae</taxon>
        <taxon>Streptophyta</taxon>
        <taxon>Embryophyta</taxon>
        <taxon>Tracheophyta</taxon>
        <taxon>Spermatophyta</taxon>
        <taxon>Magnoliopsida</taxon>
        <taxon>Liliopsida</taxon>
        <taxon>Poales</taxon>
        <taxon>Poaceae</taxon>
        <taxon>PACMAD clade</taxon>
        <taxon>Panicoideae</taxon>
        <taxon>Panicodae</taxon>
        <taxon>Paniceae</taxon>
        <taxon>Cenchrinae</taxon>
        <taxon>Setaria</taxon>
    </lineage>
</organism>
<dbReference type="InterPro" id="IPR001910">
    <property type="entry name" value="Inosine/uridine_hydrolase_dom"/>
</dbReference>
<dbReference type="Pfam" id="PF01156">
    <property type="entry name" value="IU_nuc_hydro"/>
    <property type="match status" value="2"/>
</dbReference>
<evidence type="ECO:0000259" key="2">
    <source>
        <dbReference type="Pfam" id="PF01156"/>
    </source>
</evidence>
<reference evidence="3" key="1">
    <citation type="journal article" date="2012" name="Nat. Biotechnol.">
        <title>Reference genome sequence of the model plant Setaria.</title>
        <authorList>
            <person name="Bennetzen J.L."/>
            <person name="Schmutz J."/>
            <person name="Wang H."/>
            <person name="Percifield R."/>
            <person name="Hawkins J."/>
            <person name="Pontaroli A.C."/>
            <person name="Estep M."/>
            <person name="Feng L."/>
            <person name="Vaughn J.N."/>
            <person name="Grimwood J."/>
            <person name="Jenkins J."/>
            <person name="Barry K."/>
            <person name="Lindquist E."/>
            <person name="Hellsten U."/>
            <person name="Deshpande S."/>
            <person name="Wang X."/>
            <person name="Wu X."/>
            <person name="Mitros T."/>
            <person name="Triplett J."/>
            <person name="Yang X."/>
            <person name="Ye C.Y."/>
            <person name="Mauro-Herrera M."/>
            <person name="Wang L."/>
            <person name="Li P."/>
            <person name="Sharma M."/>
            <person name="Sharma R."/>
            <person name="Ronald P.C."/>
            <person name="Panaud O."/>
            <person name="Kellogg E.A."/>
            <person name="Brutnell T.P."/>
            <person name="Doust A.N."/>
            <person name="Tuskan G.A."/>
            <person name="Rokhsar D."/>
            <person name="Devos K.M."/>
        </authorList>
    </citation>
    <scope>NUCLEOTIDE SEQUENCE [LARGE SCALE GENOMIC DNA]</scope>
    <source>
        <strain evidence="3">Yugu1</strain>
    </source>
</reference>
<dbReference type="SUPFAM" id="SSF53590">
    <property type="entry name" value="Nucleoside hydrolase"/>
    <property type="match status" value="2"/>
</dbReference>
<dbReference type="AlphaFoldDB" id="A0A368QIZ1"/>
<feature type="domain" description="Inosine/uridine-preferring nucleoside hydrolase" evidence="2">
    <location>
        <begin position="46"/>
        <end position="327"/>
    </location>
</feature>
<dbReference type="Gene3D" id="3.90.245.10">
    <property type="entry name" value="Ribonucleoside hydrolase-like"/>
    <property type="match status" value="2"/>
</dbReference>
<gene>
    <name evidence="3" type="ORF">SETIT_3G246800v2</name>
</gene>
<proteinExistence type="inferred from homology"/>
<evidence type="ECO:0000256" key="1">
    <source>
        <dbReference type="ARBA" id="ARBA00009176"/>
    </source>
</evidence>
<comment type="similarity">
    <text evidence="1">Belongs to the IUNH family.</text>
</comment>
<sequence>MVSGWTKKTTSLLRKWRAAAAVLVVVVAAVFVAGCVATEEAAPQRILLDTDMDTDDLLALLYILKQDRSEFDLKAVTINVNAWSDAGHAANHLYDILYMMGRDDIPVGVGGDDGISDSGTIHPNVGGYFPLIDQGMATFGGCRYRQAIPLEGGGRLDVNTNFGIRRGFLPQGHRRYIPLQQPTVQQVMIDTISAGPTTVILIGAHTNFAIFLMTNPHLKRNVEHMYIMGGGVRSKNPTGCCPKNATTSCTPEQCGDHGNLFTSYSTNPNAEFNIFGDPFAAYQVFHSGIPITLVPLDATNTIPINEKFFYEFKRHQSTYEAQYCFKSLKIARDTWFNDKFYTDGYTKEVSGPEAAHIRVATKAKLNVDKNSPLDREFFKSFLEALNVQENSGRFDFKAQFPFYREILYRPNFKHKNISRPVIVDMDMSPGDLISLIYLLKAPIEAIDVKGILVSGNGWANVASIDIIYDILHMMGRDDIPVGRGNTTALGTPSFGCDYVSIIPQGSGGLIDSDTLYGLARSLPRSPRRYTAENSVKHGAPRNTDHPELRQPLAFEVWHSIKEQLDPSEKITILTNGPLTNLANIVLSDRDASSLIEKVYVVGGHIRDENDSKGNVFTVPSNRYAEFNMFLDPLAAKTILESSLDIALIPLSSQRRAASFPSILEALMHADHTPESSFVHHLLLLLHDLQLKHRLYRHMDMFLGEVLGAVYLVEGLNIKPSLQLKPISIVTNSTASTDGQIVLDKGTAGSVEVLADFSTEQYYSRLANSLGNKEQSAVIGSFEEQIAVWSRPPQKLGT</sequence>
<dbReference type="EMBL" id="CM003530">
    <property type="protein sequence ID" value="RCV17774.1"/>
    <property type="molecule type" value="Genomic_DNA"/>
</dbReference>
<protein>
    <recommendedName>
        <fullName evidence="2">Inosine/uridine-preferring nucleoside hydrolase domain-containing protein</fullName>
    </recommendedName>
</protein>
<dbReference type="GO" id="GO:0016799">
    <property type="term" value="F:hydrolase activity, hydrolyzing N-glycosyl compounds"/>
    <property type="evidence" value="ECO:0007669"/>
    <property type="project" value="InterPro"/>
</dbReference>
<evidence type="ECO:0000313" key="3">
    <source>
        <dbReference type="EMBL" id="RCV17774.1"/>
    </source>
</evidence>
<accession>A0A368QIZ1</accession>
<feature type="domain" description="Inosine/uridine-preferring nucleoside hydrolase" evidence="2">
    <location>
        <begin position="421"/>
        <end position="760"/>
    </location>
</feature>
<dbReference type="PANTHER" id="PTHR46692">
    <property type="entry name" value="INOSINE-URIDINE PREFERRING NUCLEOSIDE HYDROLASE FAMILY PROTEIN"/>
    <property type="match status" value="1"/>
</dbReference>